<gene>
    <name evidence="1" type="ORF">ACFP2T_15710</name>
</gene>
<proteinExistence type="predicted"/>
<sequence length="76" mass="8502">MIDVQVRAETGEILTYASHALDWMATLQHVDEEEFPFLGSLLPFADAMFNSRQAGRLRRELASQPIRELLGEGPAS</sequence>
<reference evidence="2" key="1">
    <citation type="journal article" date="2019" name="Int. J. Syst. Evol. Microbiol.">
        <title>The Global Catalogue of Microorganisms (GCM) 10K type strain sequencing project: providing services to taxonomists for standard genome sequencing and annotation.</title>
        <authorList>
            <consortium name="The Broad Institute Genomics Platform"/>
            <consortium name="The Broad Institute Genome Sequencing Center for Infectious Disease"/>
            <person name="Wu L."/>
            <person name="Ma J."/>
        </authorList>
    </citation>
    <scope>NUCLEOTIDE SEQUENCE [LARGE SCALE GENOMIC DNA]</scope>
    <source>
        <strain evidence="2">ZS-35-S2</strain>
    </source>
</reference>
<evidence type="ECO:0000313" key="2">
    <source>
        <dbReference type="Proteomes" id="UP001596203"/>
    </source>
</evidence>
<accession>A0ABW1KBF4</accession>
<name>A0ABW1KBF4_9ACTN</name>
<evidence type="ECO:0000313" key="1">
    <source>
        <dbReference type="EMBL" id="MFC6017648.1"/>
    </source>
</evidence>
<keyword evidence="2" id="KW-1185">Reference proteome</keyword>
<protein>
    <submittedName>
        <fullName evidence="1">Uncharacterized protein</fullName>
    </submittedName>
</protein>
<comment type="caution">
    <text evidence="1">The sequence shown here is derived from an EMBL/GenBank/DDBJ whole genome shotgun (WGS) entry which is preliminary data.</text>
</comment>
<dbReference type="RefSeq" id="WP_377422059.1">
    <property type="nucleotide sequence ID" value="NZ_JBHSPR010000010.1"/>
</dbReference>
<dbReference type="EMBL" id="JBHSPR010000010">
    <property type="protein sequence ID" value="MFC6017648.1"/>
    <property type="molecule type" value="Genomic_DNA"/>
</dbReference>
<dbReference type="Proteomes" id="UP001596203">
    <property type="component" value="Unassembled WGS sequence"/>
</dbReference>
<organism evidence="1 2">
    <name type="scientific">Plantactinospora solaniradicis</name>
    <dbReference type="NCBI Taxonomy" id="1723736"/>
    <lineage>
        <taxon>Bacteria</taxon>
        <taxon>Bacillati</taxon>
        <taxon>Actinomycetota</taxon>
        <taxon>Actinomycetes</taxon>
        <taxon>Micromonosporales</taxon>
        <taxon>Micromonosporaceae</taxon>
        <taxon>Plantactinospora</taxon>
    </lineage>
</organism>